<gene>
    <name evidence="2" type="ORF">DW747_07110</name>
</gene>
<dbReference type="EMBL" id="QVFD01000005">
    <property type="protein sequence ID" value="RGC47927.1"/>
    <property type="molecule type" value="Genomic_DNA"/>
</dbReference>
<keyword evidence="1" id="KW-0472">Membrane</keyword>
<proteinExistence type="predicted"/>
<keyword evidence="1" id="KW-1133">Transmembrane helix</keyword>
<evidence type="ECO:0000313" key="2">
    <source>
        <dbReference type="EMBL" id="RGC47927.1"/>
    </source>
</evidence>
<dbReference type="AlphaFoldDB" id="A0A3E2XMC9"/>
<sequence>MSEEDLLVIQAADDGASVLFGVILTNLLVIILKWDNDIWWWTILLIIISLLSLRPVFVGNETLILSEAGIVIKDGKYKRQYLWDELPVKRINANCVNLGRGINKYHECIVFSKSRFLRPRFLNPVYIKMLFNRSVFCIYLKNGDEKSKNIECFQGAIEKDIIVEKLKEWHVELEDNKPEEIPPWKEQI</sequence>
<keyword evidence="3" id="KW-1185">Reference proteome</keyword>
<evidence type="ECO:0000256" key="1">
    <source>
        <dbReference type="SAM" id="Phobius"/>
    </source>
</evidence>
<accession>A0A3E2XMC9</accession>
<organism evidence="2 3">
    <name type="scientific">Coprococcus catus</name>
    <dbReference type="NCBI Taxonomy" id="116085"/>
    <lineage>
        <taxon>Bacteria</taxon>
        <taxon>Bacillati</taxon>
        <taxon>Bacillota</taxon>
        <taxon>Clostridia</taxon>
        <taxon>Lachnospirales</taxon>
        <taxon>Lachnospiraceae</taxon>
        <taxon>Coprococcus</taxon>
    </lineage>
</organism>
<protein>
    <submittedName>
        <fullName evidence="2">Uncharacterized protein</fullName>
    </submittedName>
</protein>
<dbReference type="Proteomes" id="UP000261231">
    <property type="component" value="Unassembled WGS sequence"/>
</dbReference>
<feature type="transmembrane region" description="Helical" evidence="1">
    <location>
        <begin position="12"/>
        <end position="32"/>
    </location>
</feature>
<feature type="transmembrane region" description="Helical" evidence="1">
    <location>
        <begin position="38"/>
        <end position="57"/>
    </location>
</feature>
<keyword evidence="1" id="KW-0812">Transmembrane</keyword>
<reference evidence="2 3" key="1">
    <citation type="submission" date="2018-08" db="EMBL/GenBank/DDBJ databases">
        <title>A genome reference for cultivated species of the human gut microbiota.</title>
        <authorList>
            <person name="Zou Y."/>
            <person name="Xue W."/>
            <person name="Luo G."/>
        </authorList>
    </citation>
    <scope>NUCLEOTIDE SEQUENCE [LARGE SCALE GENOMIC DNA]</scope>
    <source>
        <strain evidence="2 3">AM28-39</strain>
    </source>
</reference>
<dbReference type="RefSeq" id="WP_117539706.1">
    <property type="nucleotide sequence ID" value="NZ_QVFD01000005.1"/>
</dbReference>
<name>A0A3E2XMC9_9FIRM</name>
<comment type="caution">
    <text evidence="2">The sequence shown here is derived from an EMBL/GenBank/DDBJ whole genome shotgun (WGS) entry which is preliminary data.</text>
</comment>
<evidence type="ECO:0000313" key="3">
    <source>
        <dbReference type="Proteomes" id="UP000261231"/>
    </source>
</evidence>